<dbReference type="Proteomes" id="UP001139447">
    <property type="component" value="Unassembled WGS sequence"/>
</dbReference>
<evidence type="ECO:0000259" key="1">
    <source>
        <dbReference type="PROSITE" id="PS51819"/>
    </source>
</evidence>
<dbReference type="InterPro" id="IPR029068">
    <property type="entry name" value="Glyas_Bleomycin-R_OHBP_Dase"/>
</dbReference>
<keyword evidence="3" id="KW-1185">Reference proteome</keyword>
<feature type="domain" description="VOC" evidence="1">
    <location>
        <begin position="5"/>
        <end position="116"/>
    </location>
</feature>
<gene>
    <name evidence="2" type="ORF">MMF98_08020</name>
</gene>
<dbReference type="AlphaFoldDB" id="A0A9X1VTS4"/>
<name>A0A9X1VTS4_9BURK</name>
<sequence length="124" mass="13917">MSIHAISHVQLAFPAGEEAEVRRFYGTLVGLTELRQPAAGTLRFVAGRQRVDLIPTENWRPPPAVSHLAFEVQDLPQLRSRLLAAQLALEESRPLPGYLRFYVRDPAGNQLEFLEPDPFQVSTV</sequence>
<organism evidence="2 3">
    <name type="scientific">Variovorax terrae</name>
    <dbReference type="NCBI Taxonomy" id="2923278"/>
    <lineage>
        <taxon>Bacteria</taxon>
        <taxon>Pseudomonadati</taxon>
        <taxon>Pseudomonadota</taxon>
        <taxon>Betaproteobacteria</taxon>
        <taxon>Burkholderiales</taxon>
        <taxon>Comamonadaceae</taxon>
        <taxon>Variovorax</taxon>
    </lineage>
</organism>
<dbReference type="Gene3D" id="3.10.180.10">
    <property type="entry name" value="2,3-Dihydroxybiphenyl 1,2-Dioxygenase, domain 1"/>
    <property type="match status" value="1"/>
</dbReference>
<evidence type="ECO:0000313" key="3">
    <source>
        <dbReference type="Proteomes" id="UP001139447"/>
    </source>
</evidence>
<dbReference type="PROSITE" id="PS51819">
    <property type="entry name" value="VOC"/>
    <property type="match status" value="1"/>
</dbReference>
<dbReference type="Pfam" id="PF00903">
    <property type="entry name" value="Glyoxalase"/>
    <property type="match status" value="1"/>
</dbReference>
<dbReference type="InterPro" id="IPR004360">
    <property type="entry name" value="Glyas_Fos-R_dOase_dom"/>
</dbReference>
<dbReference type="InterPro" id="IPR037523">
    <property type="entry name" value="VOC_core"/>
</dbReference>
<dbReference type="EMBL" id="JALGBI010000001">
    <property type="protein sequence ID" value="MCJ0763152.1"/>
    <property type="molecule type" value="Genomic_DNA"/>
</dbReference>
<dbReference type="SUPFAM" id="SSF54593">
    <property type="entry name" value="Glyoxalase/Bleomycin resistance protein/Dihydroxybiphenyl dioxygenase"/>
    <property type="match status" value="1"/>
</dbReference>
<evidence type="ECO:0000313" key="2">
    <source>
        <dbReference type="EMBL" id="MCJ0763152.1"/>
    </source>
</evidence>
<protein>
    <submittedName>
        <fullName evidence="2">Glyoxalase</fullName>
    </submittedName>
</protein>
<reference evidence="2" key="1">
    <citation type="submission" date="2022-03" db="EMBL/GenBank/DDBJ databases">
        <authorList>
            <person name="Woo C.Y."/>
        </authorList>
    </citation>
    <scope>NUCLEOTIDE SEQUENCE</scope>
    <source>
        <strain evidence="2">CYS-02</strain>
    </source>
</reference>
<accession>A0A9X1VTS4</accession>
<comment type="caution">
    <text evidence="2">The sequence shown here is derived from an EMBL/GenBank/DDBJ whole genome shotgun (WGS) entry which is preliminary data.</text>
</comment>
<proteinExistence type="predicted"/>
<dbReference type="RefSeq" id="WP_243305753.1">
    <property type="nucleotide sequence ID" value="NZ_JALGBI010000001.1"/>
</dbReference>